<organism evidence="2 3">
    <name type="scientific">Burkholderia cenocepacia</name>
    <dbReference type="NCBI Taxonomy" id="95486"/>
    <lineage>
        <taxon>Bacteria</taxon>
        <taxon>Pseudomonadati</taxon>
        <taxon>Pseudomonadota</taxon>
        <taxon>Betaproteobacteria</taxon>
        <taxon>Burkholderiales</taxon>
        <taxon>Burkholderiaceae</taxon>
        <taxon>Burkholderia</taxon>
        <taxon>Burkholderia cepacia complex</taxon>
    </lineage>
</organism>
<name>A0A1V2VQV2_9BURK</name>
<accession>A0A1V2VQV2</accession>
<dbReference type="Proteomes" id="UP000188543">
    <property type="component" value="Unassembled WGS sequence"/>
</dbReference>
<gene>
    <name evidence="2" type="ORF">A8E72_41125</name>
</gene>
<reference evidence="2 3" key="1">
    <citation type="submission" date="2016-08" db="EMBL/GenBank/DDBJ databases">
        <authorList>
            <person name="Seilhamer J.J."/>
        </authorList>
    </citation>
    <scope>NUCLEOTIDE SEQUENCE [LARGE SCALE GENOMIC DNA]</scope>
    <source>
        <strain evidence="2 3">VC14762</strain>
    </source>
</reference>
<evidence type="ECO:0000313" key="3">
    <source>
        <dbReference type="Proteomes" id="UP000188543"/>
    </source>
</evidence>
<evidence type="ECO:0000313" key="2">
    <source>
        <dbReference type="EMBL" id="ONU72823.1"/>
    </source>
</evidence>
<dbReference type="AlphaFoldDB" id="A0A1V2VQV2"/>
<feature type="region of interest" description="Disordered" evidence="1">
    <location>
        <begin position="52"/>
        <end position="72"/>
    </location>
</feature>
<comment type="caution">
    <text evidence="2">The sequence shown here is derived from an EMBL/GenBank/DDBJ whole genome shotgun (WGS) entry which is preliminary data.</text>
</comment>
<sequence length="72" mass="8083">MQLPKTAKNRNLETVRIRVLPPVLLAPLRRPSPAPLRRPATPAPHVIVRRARRSSMVARKAHSPAVTANRLR</sequence>
<evidence type="ECO:0000256" key="1">
    <source>
        <dbReference type="SAM" id="MobiDB-lite"/>
    </source>
</evidence>
<dbReference type="EMBL" id="MUTJ01000116">
    <property type="protein sequence ID" value="ONU72823.1"/>
    <property type="molecule type" value="Genomic_DNA"/>
</dbReference>
<protein>
    <submittedName>
        <fullName evidence="2">Uncharacterized protein</fullName>
    </submittedName>
</protein>
<proteinExistence type="predicted"/>